<dbReference type="SUPFAM" id="SSF56672">
    <property type="entry name" value="DNA/RNA polymerases"/>
    <property type="match status" value="1"/>
</dbReference>
<feature type="region of interest" description="Disordered" evidence="2">
    <location>
        <begin position="400"/>
        <end position="437"/>
    </location>
</feature>
<evidence type="ECO:0000313" key="3">
    <source>
        <dbReference type="EMBL" id="KIH46919.1"/>
    </source>
</evidence>
<dbReference type="EMBL" id="KN768312">
    <property type="protein sequence ID" value="KIH46919.1"/>
    <property type="molecule type" value="Genomic_DNA"/>
</dbReference>
<protein>
    <recommendedName>
        <fullName evidence="5">Peptidase aspartic putative domain-containing protein</fullName>
    </recommendedName>
</protein>
<organism evidence="3 4">
    <name type="scientific">Ancylostoma duodenale</name>
    <dbReference type="NCBI Taxonomy" id="51022"/>
    <lineage>
        <taxon>Eukaryota</taxon>
        <taxon>Metazoa</taxon>
        <taxon>Ecdysozoa</taxon>
        <taxon>Nematoda</taxon>
        <taxon>Chromadorea</taxon>
        <taxon>Rhabditida</taxon>
        <taxon>Rhabditina</taxon>
        <taxon>Rhabditomorpha</taxon>
        <taxon>Strongyloidea</taxon>
        <taxon>Ancylostomatidae</taxon>
        <taxon>Ancylostomatinae</taxon>
        <taxon>Ancylostoma</taxon>
    </lineage>
</organism>
<evidence type="ECO:0000313" key="4">
    <source>
        <dbReference type="Proteomes" id="UP000054047"/>
    </source>
</evidence>
<dbReference type="OrthoDB" id="5864674at2759"/>
<evidence type="ECO:0000256" key="1">
    <source>
        <dbReference type="SAM" id="Coils"/>
    </source>
</evidence>
<reference evidence="3 4" key="1">
    <citation type="submission" date="2013-12" db="EMBL/GenBank/DDBJ databases">
        <title>Draft genome of the parsitic nematode Ancylostoma duodenale.</title>
        <authorList>
            <person name="Mitreva M."/>
        </authorList>
    </citation>
    <scope>NUCLEOTIDE SEQUENCE [LARGE SCALE GENOMIC DNA]</scope>
    <source>
        <strain evidence="3 4">Zhejiang</strain>
    </source>
</reference>
<gene>
    <name evidence="3" type="ORF">ANCDUO_23026</name>
</gene>
<sequence length="593" mass="67435">MYTTPILTEKGKRAQLSTDDLAFIARNDIALSKSDHSNESNLEILLGCDQLWSLLEALSPRYTLPSGLHLIPSKLGYLVTGKQQGALETLQEGRMMPPLSTTMVHTLTNFNANFEEELDRWDKYWTIDSAGICEFTGTKNAENEATNTKVLKFFNDTIERRNDGYYVRLPFKDFHPVNSVLAMLRLTPELLRDYANTITNQMEMGIIEEIPNDQPLQGRNLHYIPHQPVITPHKETTKLRIVFDASSHFKNRPSLNDVLHQGPLILPELYAMLLRFRLAKYVAISDVEKAFLQEMGVSMEHEERIESASFHDQIMDSVKKLTEELSRTQKFDQHTSAENHLPTLVEALHNAANRMQEILAECALRDNCLNNLTSSMNKILQMLQETPIDAIAQRCKMTHDVPTQGAGGAKEPAEDVTMQDEEEESGDSEVTVQEHAGGADTVRANAEFMETVDEGSDSESHDDPGELVRILEEEVKQAQQALRDFEDMIEDLADEKTCAPRRFSNGMIHREDERFLRCAFCNAAGDHYSDSCTVTKKARDRLALLDAVKRCRMCLEIACPEDRRCRKYNTRCYHCKSLGTIRQYVICPKEVRT</sequence>
<evidence type="ECO:0000256" key="2">
    <source>
        <dbReference type="SAM" id="MobiDB-lite"/>
    </source>
</evidence>
<proteinExistence type="predicted"/>
<keyword evidence="4" id="KW-1185">Reference proteome</keyword>
<feature type="compositionally biased region" description="Acidic residues" evidence="2">
    <location>
        <begin position="417"/>
        <end position="427"/>
    </location>
</feature>
<dbReference type="PANTHER" id="PTHR47331">
    <property type="entry name" value="PHD-TYPE DOMAIN-CONTAINING PROTEIN"/>
    <property type="match status" value="1"/>
</dbReference>
<dbReference type="AlphaFoldDB" id="A0A0C2FJK1"/>
<evidence type="ECO:0008006" key="5">
    <source>
        <dbReference type="Google" id="ProtNLM"/>
    </source>
</evidence>
<dbReference type="InterPro" id="IPR043502">
    <property type="entry name" value="DNA/RNA_pol_sf"/>
</dbReference>
<name>A0A0C2FJK1_9BILA</name>
<keyword evidence="1" id="KW-0175">Coiled coil</keyword>
<accession>A0A0C2FJK1</accession>
<dbReference type="PANTHER" id="PTHR47331:SF1">
    <property type="entry name" value="GAG-LIKE PROTEIN"/>
    <property type="match status" value="1"/>
</dbReference>
<dbReference type="Proteomes" id="UP000054047">
    <property type="component" value="Unassembled WGS sequence"/>
</dbReference>
<feature type="coiled-coil region" evidence="1">
    <location>
        <begin position="468"/>
        <end position="495"/>
    </location>
</feature>